<sequence>MEQSTSDFYDFDEDERDVIGILLELPELIAKSENSPDWGFQRRRIAVPNGSTRPMVVEPQEPNVKAIQATTPVTPLSLSLSESDGNHECSKRSSSHNKKLRHYQPSMVDQTAHGQSPPVFHTLDLNVSPPPLEHSVQASPGGPYLAYIRFDGVLRNMGI</sequence>
<organism evidence="2 3">
    <name type="scientific">Tripterygium wilfordii</name>
    <name type="common">Thunder God vine</name>
    <dbReference type="NCBI Taxonomy" id="458696"/>
    <lineage>
        <taxon>Eukaryota</taxon>
        <taxon>Viridiplantae</taxon>
        <taxon>Streptophyta</taxon>
        <taxon>Embryophyta</taxon>
        <taxon>Tracheophyta</taxon>
        <taxon>Spermatophyta</taxon>
        <taxon>Magnoliopsida</taxon>
        <taxon>eudicotyledons</taxon>
        <taxon>Gunneridae</taxon>
        <taxon>Pentapetalae</taxon>
        <taxon>rosids</taxon>
        <taxon>fabids</taxon>
        <taxon>Celastrales</taxon>
        <taxon>Celastraceae</taxon>
        <taxon>Tripterygium</taxon>
    </lineage>
</organism>
<dbReference type="PANTHER" id="PTHR37614:SF2">
    <property type="entry name" value="OS02G0121400 PROTEIN"/>
    <property type="match status" value="1"/>
</dbReference>
<feature type="region of interest" description="Disordered" evidence="1">
    <location>
        <begin position="76"/>
        <end position="101"/>
    </location>
</feature>
<accession>A0A7J7DLN3</accession>
<evidence type="ECO:0000256" key="1">
    <source>
        <dbReference type="SAM" id="MobiDB-lite"/>
    </source>
</evidence>
<protein>
    <submittedName>
        <fullName evidence="2">Uncharacterized protein</fullName>
    </submittedName>
</protein>
<name>A0A7J7DLN3_TRIWF</name>
<dbReference type="InParanoid" id="A0A7J7DLN3"/>
<proteinExistence type="predicted"/>
<gene>
    <name evidence="2" type="ORF">HS088_TW06G01360</name>
</gene>
<dbReference type="AlphaFoldDB" id="A0A7J7DLN3"/>
<reference evidence="2 3" key="1">
    <citation type="journal article" date="2020" name="Nat. Commun.">
        <title>Genome of Tripterygium wilfordii and identification of cytochrome P450 involved in triptolide biosynthesis.</title>
        <authorList>
            <person name="Tu L."/>
            <person name="Su P."/>
            <person name="Zhang Z."/>
            <person name="Gao L."/>
            <person name="Wang J."/>
            <person name="Hu T."/>
            <person name="Zhou J."/>
            <person name="Zhang Y."/>
            <person name="Zhao Y."/>
            <person name="Liu Y."/>
            <person name="Song Y."/>
            <person name="Tong Y."/>
            <person name="Lu Y."/>
            <person name="Yang J."/>
            <person name="Xu C."/>
            <person name="Jia M."/>
            <person name="Peters R.J."/>
            <person name="Huang L."/>
            <person name="Gao W."/>
        </authorList>
    </citation>
    <scope>NUCLEOTIDE SEQUENCE [LARGE SCALE GENOMIC DNA]</scope>
    <source>
        <strain evidence="3">cv. XIE 37</strain>
        <tissue evidence="2">Leaf</tissue>
    </source>
</reference>
<dbReference type="PANTHER" id="PTHR37614">
    <property type="entry name" value="OS02G0121400 PROTEIN"/>
    <property type="match status" value="1"/>
</dbReference>
<comment type="caution">
    <text evidence="2">The sequence shown here is derived from an EMBL/GenBank/DDBJ whole genome shotgun (WGS) entry which is preliminary data.</text>
</comment>
<dbReference type="Proteomes" id="UP000593562">
    <property type="component" value="Unassembled WGS sequence"/>
</dbReference>
<evidence type="ECO:0000313" key="2">
    <source>
        <dbReference type="EMBL" id="KAF5747179.1"/>
    </source>
</evidence>
<dbReference type="EMBL" id="JAAARO010000006">
    <property type="protein sequence ID" value="KAF5747179.1"/>
    <property type="molecule type" value="Genomic_DNA"/>
</dbReference>
<keyword evidence="3" id="KW-1185">Reference proteome</keyword>
<evidence type="ECO:0000313" key="3">
    <source>
        <dbReference type="Proteomes" id="UP000593562"/>
    </source>
</evidence>
<dbReference type="OrthoDB" id="1721092at2759"/>